<evidence type="ECO:0000313" key="2">
    <source>
        <dbReference type="Proteomes" id="UP001472677"/>
    </source>
</evidence>
<proteinExistence type="predicted"/>
<dbReference type="Proteomes" id="UP001472677">
    <property type="component" value="Unassembled WGS sequence"/>
</dbReference>
<protein>
    <submittedName>
        <fullName evidence="1">Uncharacterized protein</fullName>
    </submittedName>
</protein>
<accession>A0ABR2F4R8</accession>
<organism evidence="1 2">
    <name type="scientific">Hibiscus sabdariffa</name>
    <name type="common">roselle</name>
    <dbReference type="NCBI Taxonomy" id="183260"/>
    <lineage>
        <taxon>Eukaryota</taxon>
        <taxon>Viridiplantae</taxon>
        <taxon>Streptophyta</taxon>
        <taxon>Embryophyta</taxon>
        <taxon>Tracheophyta</taxon>
        <taxon>Spermatophyta</taxon>
        <taxon>Magnoliopsida</taxon>
        <taxon>eudicotyledons</taxon>
        <taxon>Gunneridae</taxon>
        <taxon>Pentapetalae</taxon>
        <taxon>rosids</taxon>
        <taxon>malvids</taxon>
        <taxon>Malvales</taxon>
        <taxon>Malvaceae</taxon>
        <taxon>Malvoideae</taxon>
        <taxon>Hibiscus</taxon>
    </lineage>
</organism>
<evidence type="ECO:0000313" key="1">
    <source>
        <dbReference type="EMBL" id="KAK8572013.1"/>
    </source>
</evidence>
<comment type="caution">
    <text evidence="1">The sequence shown here is derived from an EMBL/GenBank/DDBJ whole genome shotgun (WGS) entry which is preliminary data.</text>
</comment>
<reference evidence="1 2" key="1">
    <citation type="journal article" date="2024" name="G3 (Bethesda)">
        <title>Genome assembly of Hibiscus sabdariffa L. provides insights into metabolisms of medicinal natural products.</title>
        <authorList>
            <person name="Kim T."/>
        </authorList>
    </citation>
    <scope>NUCLEOTIDE SEQUENCE [LARGE SCALE GENOMIC DNA]</scope>
    <source>
        <strain evidence="1">TK-2024</strain>
        <tissue evidence="1">Old leaves</tissue>
    </source>
</reference>
<name>A0ABR2F4R8_9ROSI</name>
<sequence>MSDDTPAPPCAWIAKSSTMFHGGFLVYKSNELQYIFQIYSDEEPFEPSAACMPRSAALSLMQSSWAESCTFILRK</sequence>
<dbReference type="EMBL" id="JBBPBM010000008">
    <property type="protein sequence ID" value="KAK8572013.1"/>
    <property type="molecule type" value="Genomic_DNA"/>
</dbReference>
<gene>
    <name evidence="1" type="ORF">V6N12_028077</name>
</gene>
<keyword evidence="2" id="KW-1185">Reference proteome</keyword>